<reference evidence="2" key="1">
    <citation type="journal article" date="2020" name="Stud. Mycol.">
        <title>101 Dothideomycetes genomes: a test case for predicting lifestyles and emergence of pathogens.</title>
        <authorList>
            <person name="Haridas S."/>
            <person name="Albert R."/>
            <person name="Binder M."/>
            <person name="Bloem J."/>
            <person name="Labutti K."/>
            <person name="Salamov A."/>
            <person name="Andreopoulos B."/>
            <person name="Baker S."/>
            <person name="Barry K."/>
            <person name="Bills G."/>
            <person name="Bluhm B."/>
            <person name="Cannon C."/>
            <person name="Castanera R."/>
            <person name="Culley D."/>
            <person name="Daum C."/>
            <person name="Ezra D."/>
            <person name="Gonzalez J."/>
            <person name="Henrissat B."/>
            <person name="Kuo A."/>
            <person name="Liang C."/>
            <person name="Lipzen A."/>
            <person name="Lutzoni F."/>
            <person name="Magnuson J."/>
            <person name="Mondo S."/>
            <person name="Nolan M."/>
            <person name="Ohm R."/>
            <person name="Pangilinan J."/>
            <person name="Park H.-J."/>
            <person name="Ramirez L."/>
            <person name="Alfaro M."/>
            <person name="Sun H."/>
            <person name="Tritt A."/>
            <person name="Yoshinaga Y."/>
            <person name="Zwiers L.-H."/>
            <person name="Turgeon B."/>
            <person name="Goodwin S."/>
            <person name="Spatafora J."/>
            <person name="Crous P."/>
            <person name="Grigoriev I."/>
        </authorList>
    </citation>
    <scope>NUCLEOTIDE SEQUENCE</scope>
    <source>
        <strain evidence="2">CBS 690.94</strain>
    </source>
</reference>
<protein>
    <submittedName>
        <fullName evidence="2">Uncharacterized protein</fullName>
    </submittedName>
</protein>
<accession>A0A9P4UDD5</accession>
<name>A0A9P4UDD5_9PLEO</name>
<feature type="region of interest" description="Disordered" evidence="1">
    <location>
        <begin position="26"/>
        <end position="52"/>
    </location>
</feature>
<comment type="caution">
    <text evidence="2">The sequence shown here is derived from an EMBL/GenBank/DDBJ whole genome shotgun (WGS) entry which is preliminary data.</text>
</comment>
<sequence>MHVWRADGGCVQVKAQVRVKQTCSFNPHRANNTASTTKSNDQRKKKRRQRVNPSPDINCFCIPLIQTFICYRSASPLLPSSRNHPPTPIPTPAPERASTPAIAPTLSVPSTHILSYNAARKKTPSLPNANFAPAQSSPDPELPARAAPSRISTPLDKKL</sequence>
<gene>
    <name evidence="2" type="ORF">P171DRAFT_292205</name>
</gene>
<proteinExistence type="predicted"/>
<dbReference type="EMBL" id="MU001500">
    <property type="protein sequence ID" value="KAF2445268.1"/>
    <property type="molecule type" value="Genomic_DNA"/>
</dbReference>
<feature type="region of interest" description="Disordered" evidence="1">
    <location>
        <begin position="79"/>
        <end position="100"/>
    </location>
</feature>
<keyword evidence="3" id="KW-1185">Reference proteome</keyword>
<evidence type="ECO:0000313" key="2">
    <source>
        <dbReference type="EMBL" id="KAF2445268.1"/>
    </source>
</evidence>
<organism evidence="2 3">
    <name type="scientific">Karstenula rhodostoma CBS 690.94</name>
    <dbReference type="NCBI Taxonomy" id="1392251"/>
    <lineage>
        <taxon>Eukaryota</taxon>
        <taxon>Fungi</taxon>
        <taxon>Dikarya</taxon>
        <taxon>Ascomycota</taxon>
        <taxon>Pezizomycotina</taxon>
        <taxon>Dothideomycetes</taxon>
        <taxon>Pleosporomycetidae</taxon>
        <taxon>Pleosporales</taxon>
        <taxon>Massarineae</taxon>
        <taxon>Didymosphaeriaceae</taxon>
        <taxon>Karstenula</taxon>
    </lineage>
</organism>
<feature type="region of interest" description="Disordered" evidence="1">
    <location>
        <begin position="119"/>
        <end position="159"/>
    </location>
</feature>
<evidence type="ECO:0000256" key="1">
    <source>
        <dbReference type="SAM" id="MobiDB-lite"/>
    </source>
</evidence>
<feature type="compositionally biased region" description="Polar residues" evidence="1">
    <location>
        <begin position="26"/>
        <end position="39"/>
    </location>
</feature>
<feature type="compositionally biased region" description="Polar residues" evidence="1">
    <location>
        <begin position="125"/>
        <end position="138"/>
    </location>
</feature>
<evidence type="ECO:0000313" key="3">
    <source>
        <dbReference type="Proteomes" id="UP000799764"/>
    </source>
</evidence>
<dbReference type="Proteomes" id="UP000799764">
    <property type="component" value="Unassembled WGS sequence"/>
</dbReference>
<dbReference type="AlphaFoldDB" id="A0A9P4UDD5"/>